<evidence type="ECO:0000313" key="2">
    <source>
        <dbReference type="EMBL" id="MBA4652365.1"/>
    </source>
</evidence>
<reference evidence="2" key="1">
    <citation type="journal article" date="2013" name="J. Plant Res.">
        <title>Effect of fungi and light on seed germination of three Opuntia species from semiarid lands of central Mexico.</title>
        <authorList>
            <person name="Delgado-Sanchez P."/>
            <person name="Jimenez-Bremont J.F."/>
            <person name="Guerrero-Gonzalez Mde L."/>
            <person name="Flores J."/>
        </authorList>
    </citation>
    <scope>NUCLEOTIDE SEQUENCE</scope>
    <source>
        <tissue evidence="2">Cladode</tissue>
    </source>
</reference>
<dbReference type="AlphaFoldDB" id="A0A7C9E066"/>
<dbReference type="Pfam" id="PF12609">
    <property type="entry name" value="DUF3774"/>
    <property type="match status" value="1"/>
</dbReference>
<feature type="compositionally biased region" description="Low complexity" evidence="1">
    <location>
        <begin position="56"/>
        <end position="66"/>
    </location>
</feature>
<proteinExistence type="predicted"/>
<protein>
    <submittedName>
        <fullName evidence="2">Uncharacterized protein</fullName>
    </submittedName>
</protein>
<dbReference type="EMBL" id="GISG01174415">
    <property type="protein sequence ID" value="MBA4652365.1"/>
    <property type="molecule type" value="Transcribed_RNA"/>
</dbReference>
<sequence>MKKGEKMNRGCNYVVAGSIYVVEALKDQGIARWDYPLRCLHRRLNNNFRSFLAQSGRASGAPASEASAEEREKIKQRKTQECVNKVMEMSCFGPSTTRF</sequence>
<accession>A0A7C9E066</accession>
<feature type="region of interest" description="Disordered" evidence="1">
    <location>
        <begin position="56"/>
        <end position="79"/>
    </location>
</feature>
<name>A0A7C9E066_OPUST</name>
<reference evidence="2" key="2">
    <citation type="submission" date="2020-07" db="EMBL/GenBank/DDBJ databases">
        <authorList>
            <person name="Vera ALvarez R."/>
            <person name="Arias-Moreno D.M."/>
            <person name="Jimenez-Jacinto V."/>
            <person name="Jimenez-Bremont J.F."/>
            <person name="Swaminathan K."/>
            <person name="Moose S.P."/>
            <person name="Guerrero-Gonzalez M.L."/>
            <person name="Marino-Ramirez L."/>
            <person name="Landsman D."/>
            <person name="Rodriguez-Kessler M."/>
            <person name="Delgado-Sanchez P."/>
        </authorList>
    </citation>
    <scope>NUCLEOTIDE SEQUENCE</scope>
    <source>
        <tissue evidence="2">Cladode</tissue>
    </source>
</reference>
<evidence type="ECO:0000256" key="1">
    <source>
        <dbReference type="SAM" id="MobiDB-lite"/>
    </source>
</evidence>
<dbReference type="PANTHER" id="PTHR33090">
    <property type="entry name" value="DUF3774 DOMAIN PROTEIN-RELATED"/>
    <property type="match status" value="1"/>
</dbReference>
<organism evidence="2">
    <name type="scientific">Opuntia streptacantha</name>
    <name type="common">Prickly pear cactus</name>
    <name type="synonym">Opuntia cardona</name>
    <dbReference type="NCBI Taxonomy" id="393608"/>
    <lineage>
        <taxon>Eukaryota</taxon>
        <taxon>Viridiplantae</taxon>
        <taxon>Streptophyta</taxon>
        <taxon>Embryophyta</taxon>
        <taxon>Tracheophyta</taxon>
        <taxon>Spermatophyta</taxon>
        <taxon>Magnoliopsida</taxon>
        <taxon>eudicotyledons</taxon>
        <taxon>Gunneridae</taxon>
        <taxon>Pentapetalae</taxon>
        <taxon>Caryophyllales</taxon>
        <taxon>Cactineae</taxon>
        <taxon>Cactaceae</taxon>
        <taxon>Opuntioideae</taxon>
        <taxon>Opuntia</taxon>
    </lineage>
</organism>
<dbReference type="InterPro" id="IPR022251">
    <property type="entry name" value="DUF3774_wound-induced"/>
</dbReference>